<dbReference type="AlphaFoldDB" id="A0A096CRR1"/>
<dbReference type="RefSeq" id="WP_036865043.1">
    <property type="nucleotide sequence ID" value="NZ_JRNS01000368.1"/>
</dbReference>
<evidence type="ECO:0000259" key="8">
    <source>
        <dbReference type="PROSITE" id="PS50151"/>
    </source>
</evidence>
<feature type="coiled-coil region" evidence="6">
    <location>
        <begin position="442"/>
        <end position="488"/>
    </location>
</feature>
<proteinExistence type="predicted"/>
<dbReference type="Pfam" id="PF00004">
    <property type="entry name" value="AAA"/>
    <property type="match status" value="1"/>
</dbReference>
<dbReference type="InterPro" id="IPR018368">
    <property type="entry name" value="ClpA/B_CS1"/>
</dbReference>
<feature type="domain" description="Clp R" evidence="9">
    <location>
        <begin position="2"/>
        <end position="152"/>
    </location>
</feature>
<dbReference type="Proteomes" id="UP000029578">
    <property type="component" value="Unassembled WGS sequence"/>
</dbReference>
<dbReference type="GO" id="GO:0016887">
    <property type="term" value="F:ATP hydrolysis activity"/>
    <property type="evidence" value="ECO:0007669"/>
    <property type="project" value="InterPro"/>
</dbReference>
<dbReference type="CDD" id="cd19499">
    <property type="entry name" value="RecA-like_ClpB_Hsp104-like"/>
    <property type="match status" value="1"/>
</dbReference>
<dbReference type="InterPro" id="IPR019489">
    <property type="entry name" value="Clp_ATPase_C"/>
</dbReference>
<dbReference type="GO" id="GO:0005524">
    <property type="term" value="F:ATP binding"/>
    <property type="evidence" value="ECO:0007669"/>
    <property type="project" value="UniProtKB-KW"/>
</dbReference>
<dbReference type="InterPro" id="IPR003959">
    <property type="entry name" value="ATPase_AAA_core"/>
</dbReference>
<dbReference type="SMART" id="SM01086">
    <property type="entry name" value="ClpB_D2-small"/>
    <property type="match status" value="1"/>
</dbReference>
<dbReference type="PROSITE" id="PS00870">
    <property type="entry name" value="CLPAB_1"/>
    <property type="match status" value="1"/>
</dbReference>
<dbReference type="Pfam" id="PF10431">
    <property type="entry name" value="ClpB_D2-small"/>
    <property type="match status" value="1"/>
</dbReference>
<keyword evidence="3" id="KW-0067">ATP-binding</keyword>
<evidence type="ECO:0000313" key="10">
    <source>
        <dbReference type="EMBL" id="KGF48024.1"/>
    </source>
</evidence>
<evidence type="ECO:0000256" key="5">
    <source>
        <dbReference type="PROSITE-ProRule" id="PRU01251"/>
    </source>
</evidence>
<dbReference type="PROSITE" id="PS50151">
    <property type="entry name" value="UVR"/>
    <property type="match status" value="1"/>
</dbReference>
<dbReference type="PROSITE" id="PS51903">
    <property type="entry name" value="CLP_R"/>
    <property type="match status" value="1"/>
</dbReference>
<dbReference type="GO" id="GO:0005737">
    <property type="term" value="C:cytoplasm"/>
    <property type="evidence" value="ECO:0007669"/>
    <property type="project" value="TreeGrafter"/>
</dbReference>
<evidence type="ECO:0000313" key="11">
    <source>
        <dbReference type="Proteomes" id="UP000029578"/>
    </source>
</evidence>
<dbReference type="GO" id="GO:0008233">
    <property type="term" value="F:peptidase activity"/>
    <property type="evidence" value="ECO:0007669"/>
    <property type="project" value="UniProtKB-KW"/>
</dbReference>
<dbReference type="Pfam" id="PF02861">
    <property type="entry name" value="Clp_N"/>
    <property type="match status" value="1"/>
</dbReference>
<dbReference type="PANTHER" id="PTHR11638:SF18">
    <property type="entry name" value="HEAT SHOCK PROTEIN 104"/>
    <property type="match status" value="1"/>
</dbReference>
<name>A0A096CRR1_9BACT</name>
<dbReference type="InterPro" id="IPR036628">
    <property type="entry name" value="Clp_N_dom_sf"/>
</dbReference>
<dbReference type="InterPro" id="IPR027417">
    <property type="entry name" value="P-loop_NTPase"/>
</dbReference>
<dbReference type="Gene3D" id="1.10.8.60">
    <property type="match status" value="2"/>
</dbReference>
<feature type="region of interest" description="Disordered" evidence="7">
    <location>
        <begin position="162"/>
        <end position="192"/>
    </location>
</feature>
<evidence type="ECO:0000256" key="1">
    <source>
        <dbReference type="ARBA" id="ARBA00022737"/>
    </source>
</evidence>
<keyword evidence="10" id="KW-0378">Hydrolase</keyword>
<dbReference type="FunFam" id="3.40.50.300:FF:000010">
    <property type="entry name" value="Chaperone clpB 1, putative"/>
    <property type="match status" value="1"/>
</dbReference>
<dbReference type="EMBL" id="JRNS01000368">
    <property type="protein sequence ID" value="KGF48024.1"/>
    <property type="molecule type" value="Genomic_DNA"/>
</dbReference>
<dbReference type="FunFam" id="3.40.50.300:FF:000025">
    <property type="entry name" value="ATP-dependent Clp protease subunit"/>
    <property type="match status" value="1"/>
</dbReference>
<keyword evidence="1 5" id="KW-0677">Repeat</keyword>
<evidence type="ECO:0000256" key="3">
    <source>
        <dbReference type="ARBA" id="ARBA00022840"/>
    </source>
</evidence>
<dbReference type="InterPro" id="IPR041546">
    <property type="entry name" value="ClpA/ClpB_AAA_lid"/>
</dbReference>
<accession>A0A096CRR1</accession>
<dbReference type="InterPro" id="IPR001943">
    <property type="entry name" value="UVR_dom"/>
</dbReference>
<dbReference type="InterPro" id="IPR004176">
    <property type="entry name" value="Clp_R_N"/>
</dbReference>
<dbReference type="Gene3D" id="1.10.1780.10">
    <property type="entry name" value="Clp, N-terminal domain"/>
    <property type="match status" value="1"/>
</dbReference>
<dbReference type="SUPFAM" id="SSF81923">
    <property type="entry name" value="Double Clp-N motif"/>
    <property type="match status" value="1"/>
</dbReference>
<dbReference type="GO" id="GO:0006508">
    <property type="term" value="P:proteolysis"/>
    <property type="evidence" value="ECO:0007669"/>
    <property type="project" value="UniProtKB-KW"/>
</dbReference>
<reference evidence="10 11" key="1">
    <citation type="submission" date="2014-07" db="EMBL/GenBank/DDBJ databases">
        <authorList>
            <person name="McCorrison J."/>
            <person name="Sanka R."/>
            <person name="Torralba M."/>
            <person name="Gillis M."/>
            <person name="Haft D.H."/>
            <person name="Methe B."/>
            <person name="Sutton G."/>
            <person name="Nelson K.E."/>
        </authorList>
    </citation>
    <scope>NUCLEOTIDE SEQUENCE [LARGE SCALE GENOMIC DNA]</scope>
    <source>
        <strain evidence="10 11">DNF00666</strain>
    </source>
</reference>
<feature type="compositionally biased region" description="Polar residues" evidence="7">
    <location>
        <begin position="175"/>
        <end position="184"/>
    </location>
</feature>
<dbReference type="GO" id="GO:0034605">
    <property type="term" value="P:cellular response to heat"/>
    <property type="evidence" value="ECO:0007669"/>
    <property type="project" value="TreeGrafter"/>
</dbReference>
<dbReference type="PANTHER" id="PTHR11638">
    <property type="entry name" value="ATP-DEPENDENT CLP PROTEASE"/>
    <property type="match status" value="1"/>
</dbReference>
<dbReference type="Gene3D" id="4.10.860.10">
    <property type="entry name" value="UVR domain"/>
    <property type="match status" value="1"/>
</dbReference>
<sequence length="847" mass="94580">MMNQFSPKVSEILSFSREEAERLTSASVAPEHIMLAILREKSGPVWELFNQWKVDIDNIKKEIERILQEETIAPSASVPDMLLNEQANNILKLAVLEARIQHAQTVDILHLFLAILHDSSNNGAKKVMEENGYNYNNAISMLQQCANQPKNGIGMADEEEMDDDMISSSSSEGSNNAKTTQAPRTKSKTPVLDSFGTDLTQAATEGKLDPVVGREKEIMRVSEILGRRKKNNPILIGEPGVGKSAIVEGLAQLIVKHLTSPILFNKRVITLDLTAVVAGTKYRGQFEERIRALIKEIEQNPDIIVFIDEIHTLIGAGSSPGSMDAANILKPALARGTIQCIGATTLDEYRKSIEKDGALERRFQKVQVEPTTVEETLQILENIKDRYEAHHHVSYTEDALKACVKYADRYITDRFFPDKAIDIIDEAGSRIHLQHVKVPQAILDIQKDIEIAQEKKQAAVKNQNFELAASFRDKQTELEKTLKEEQEKWQKGDTEDKVEINEEAIADVVSMMTGVPVQRMQEAEGIRLKNMDAELKQVVIAQDAAIDKMVKAIQRNRVGLKDPNHPIGAFMFLGPTGVGKTYLAKRLAEMMFGSANALIRIDMSEYTESFNTSRLVGAPPGYVGYDEGGQLTEKVRRHPYSIVLLDEIEKAHGNVFNMLLQVLDEGRLTDGNGRLIDFRNTVIIMTSNAGTRQLKEFGQGVGFKAANLNGLSQSEGDKERARAIIQKSLSKQFAPEFLNRLDEIITFDQLDLEAIKKIINIELKGLFKRVHELGYEMEITDEAKEFVASKGYDVQFGARPLKRAIQNHIEDGLSELILSGEIMAGDTIKVSKEKDSEKLKFDIVSAE</sequence>
<evidence type="ECO:0000256" key="4">
    <source>
        <dbReference type="ARBA" id="ARBA00023186"/>
    </source>
</evidence>
<comment type="caution">
    <text evidence="10">The sequence shown here is derived from an EMBL/GenBank/DDBJ whole genome shotgun (WGS) entry which is preliminary data.</text>
</comment>
<dbReference type="InterPro" id="IPR001270">
    <property type="entry name" value="ClpA/B"/>
</dbReference>
<gene>
    <name evidence="10" type="ORF">HMPREF0661_07125</name>
</gene>
<evidence type="ECO:0000259" key="9">
    <source>
        <dbReference type="PROSITE" id="PS51903"/>
    </source>
</evidence>
<dbReference type="SMART" id="SM00382">
    <property type="entry name" value="AAA"/>
    <property type="match status" value="2"/>
</dbReference>
<keyword evidence="4" id="KW-0143">Chaperone</keyword>
<dbReference type="Gene3D" id="3.40.50.300">
    <property type="entry name" value="P-loop containing nucleotide triphosphate hydrolases"/>
    <property type="match status" value="2"/>
</dbReference>
<dbReference type="PRINTS" id="PR00300">
    <property type="entry name" value="CLPPROTEASEA"/>
</dbReference>
<dbReference type="SUPFAM" id="SSF52540">
    <property type="entry name" value="P-loop containing nucleoside triphosphate hydrolases"/>
    <property type="match status" value="2"/>
</dbReference>
<organism evidence="10 11">
    <name type="scientific">Prevotella melaninogenica DNF00666</name>
    <dbReference type="NCBI Taxonomy" id="1401073"/>
    <lineage>
        <taxon>Bacteria</taxon>
        <taxon>Pseudomonadati</taxon>
        <taxon>Bacteroidota</taxon>
        <taxon>Bacteroidia</taxon>
        <taxon>Bacteroidales</taxon>
        <taxon>Prevotellaceae</taxon>
        <taxon>Prevotella</taxon>
    </lineage>
</organism>
<evidence type="ECO:0000256" key="6">
    <source>
        <dbReference type="SAM" id="Coils"/>
    </source>
</evidence>
<protein>
    <submittedName>
        <fullName evidence="10">Clp protease ClpC</fullName>
    </submittedName>
</protein>
<keyword evidence="10" id="KW-0645">Protease</keyword>
<evidence type="ECO:0000256" key="2">
    <source>
        <dbReference type="ARBA" id="ARBA00022741"/>
    </source>
</evidence>
<dbReference type="InterPro" id="IPR050130">
    <property type="entry name" value="ClpA_ClpB"/>
</dbReference>
<dbReference type="CDD" id="cd00009">
    <property type="entry name" value="AAA"/>
    <property type="match status" value="1"/>
</dbReference>
<feature type="domain" description="UVR" evidence="8">
    <location>
        <begin position="446"/>
        <end position="481"/>
    </location>
</feature>
<dbReference type="Pfam" id="PF07724">
    <property type="entry name" value="AAA_2"/>
    <property type="match status" value="1"/>
</dbReference>
<evidence type="ECO:0000256" key="7">
    <source>
        <dbReference type="SAM" id="MobiDB-lite"/>
    </source>
</evidence>
<dbReference type="Pfam" id="PF17871">
    <property type="entry name" value="AAA_lid_9"/>
    <property type="match status" value="1"/>
</dbReference>
<keyword evidence="6" id="KW-0175">Coiled coil</keyword>
<keyword evidence="2" id="KW-0547">Nucleotide-binding</keyword>
<dbReference type="InterPro" id="IPR003593">
    <property type="entry name" value="AAA+_ATPase"/>
</dbReference>